<dbReference type="GO" id="GO:0007030">
    <property type="term" value="P:Golgi organization"/>
    <property type="evidence" value="ECO:0007669"/>
    <property type="project" value="TreeGrafter"/>
</dbReference>
<feature type="domain" description="COG4 transport protein middle alpha-helical bundle" evidence="10">
    <location>
        <begin position="294"/>
        <end position="624"/>
    </location>
</feature>
<evidence type="ECO:0000256" key="6">
    <source>
        <dbReference type="ARBA" id="ARBA00023034"/>
    </source>
</evidence>
<dbReference type="EMBL" id="CMVM020000346">
    <property type="status" value="NOT_ANNOTATED_CDS"/>
    <property type="molecule type" value="Genomic_DNA"/>
</dbReference>
<evidence type="ECO:0000256" key="4">
    <source>
        <dbReference type="ARBA" id="ARBA00022448"/>
    </source>
</evidence>
<dbReference type="GO" id="GO:0006890">
    <property type="term" value="P:retrograde vesicle-mediated transport, Golgi to endoplasmic reticulum"/>
    <property type="evidence" value="ECO:0007669"/>
    <property type="project" value="TreeGrafter"/>
</dbReference>
<keyword evidence="7 9" id="KW-0472">Membrane</keyword>
<dbReference type="GO" id="GO:0030334">
    <property type="term" value="P:regulation of cell migration"/>
    <property type="evidence" value="ECO:0007669"/>
    <property type="project" value="EnsemblMetazoa"/>
</dbReference>
<dbReference type="InterPro" id="IPR048682">
    <property type="entry name" value="COG4"/>
</dbReference>
<evidence type="ECO:0000256" key="3">
    <source>
        <dbReference type="ARBA" id="ARBA00020975"/>
    </source>
</evidence>
<dbReference type="AlphaFoldDB" id="A0A8R1TK26"/>
<organism evidence="11 12">
    <name type="scientific">Onchocerca volvulus</name>
    <dbReference type="NCBI Taxonomy" id="6282"/>
    <lineage>
        <taxon>Eukaryota</taxon>
        <taxon>Metazoa</taxon>
        <taxon>Ecdysozoa</taxon>
        <taxon>Nematoda</taxon>
        <taxon>Chromadorea</taxon>
        <taxon>Rhabditida</taxon>
        <taxon>Spirurina</taxon>
        <taxon>Spiruromorpha</taxon>
        <taxon>Filarioidea</taxon>
        <taxon>Onchocercidae</taxon>
        <taxon>Onchocerca</taxon>
    </lineage>
</organism>
<keyword evidence="5" id="KW-0653">Protein transport</keyword>
<dbReference type="InterPro" id="IPR048680">
    <property type="entry name" value="COG4_N"/>
</dbReference>
<evidence type="ECO:0000256" key="7">
    <source>
        <dbReference type="ARBA" id="ARBA00023136"/>
    </source>
</evidence>
<dbReference type="Gene3D" id="1.10.287.1060">
    <property type="entry name" value="ESAT-6-like"/>
    <property type="match status" value="1"/>
</dbReference>
<reference evidence="12" key="1">
    <citation type="submission" date="2013-10" db="EMBL/GenBank/DDBJ databases">
        <title>Genome sequencing of Onchocerca volvulus.</title>
        <authorList>
            <person name="Cotton J."/>
            <person name="Tsai J."/>
            <person name="Stanley E."/>
            <person name="Tracey A."/>
            <person name="Holroyd N."/>
            <person name="Lustigman S."/>
            <person name="Berriman M."/>
        </authorList>
    </citation>
    <scope>NUCLEOTIDE SEQUENCE</scope>
</reference>
<dbReference type="GO" id="GO:0017119">
    <property type="term" value="C:Golgi transport complex"/>
    <property type="evidence" value="ECO:0007669"/>
    <property type="project" value="TreeGrafter"/>
</dbReference>
<dbReference type="Proteomes" id="UP000024404">
    <property type="component" value="Unassembled WGS sequence"/>
</dbReference>
<sequence length="914" mass="104062">MLSELIISSTLLLNAFTVINFKLSKTNHFGSFVIIEGEDRSVTDRIRDFLQLLRCFRVFIALWNIFIISLMFVMESVNIHDAVSMNSVADAWSKWNEIKISNVDVPNGSLRSKPKRPEDLQFDFGAILSTLRKQMTVRVKEEETLIRSLDEMLINDLRKTSVNEEHLANSDISLPFNLTVTRLKNQMTLIESDTKQLASKLKMISGLADSISSKVMALDIAKGRVVECLQRVSDLMDLRNCADGVRSAIEQEDYELAARHIHKFLTLDTTVFQMGDHSEGKDVGQSMGKSYEILREAMTEMKSVIEKRFDQAVKDNDVASIQRFFKLFPLLNEHANGIKRIGDYLCIKICEFAERNYKVMLAGGTDDKRINVLYADALTMLFEGIAREIQVYEPLIDSSYGPDKLLSLIEILQEICDKEAERIIDAFIKNRQFDSKAKMVEKITRNSDKYVLDKIDALELDVLLSEVTLMHTRTHLYWRYLKRRLNVANMKTDEQNELDENQMTDENKRLFEEGRAKQKRERSNKLDDLVLRSVLGTRMQELLGQYVLMEQFYMTESVAKAMTMDLKEIDSLTSSTLDDVFFIVRKCVRRSLSSSSVDCTCAVLNNGVTALEADFLKYIFQGIKASIESQYNFILISGYPGASWTAEAYQTAQTAYNVIQHGKIADSGPEKLKEIFLTALNNIRASAECTKTLKKGLLEDFEKHLTEVSELEKGKLENAISQLDDLIRKFDSSANLGVDKLCAAAFRPKLKPIMELYLSITHTPSESEFCDFEAEDPFMNNFIATLDRQLAAFEPLLVPVNYQELLIAVCTEVSVQFERVIMKSVYNRLGGLQLDKDFRSLSSYLTNIAGWVVREKCARLSQIVSIINVDSVGEAEECFHQLQHHNLLLTSDEAMKVLVLRIDLPSDAIKNASF</sequence>
<evidence type="ECO:0000256" key="1">
    <source>
        <dbReference type="ARBA" id="ARBA00004395"/>
    </source>
</evidence>
<comment type="subcellular location">
    <subcellularLocation>
        <location evidence="1">Golgi apparatus membrane</location>
        <topology evidence="1">Peripheral membrane protein</topology>
    </subcellularLocation>
</comment>
<keyword evidence="9" id="KW-1133">Transmembrane helix</keyword>
<dbReference type="OMA" id="RASECQQ"/>
<dbReference type="Pfam" id="PF20663">
    <property type="entry name" value="COG4_N"/>
    <property type="match status" value="1"/>
</dbReference>
<evidence type="ECO:0000256" key="5">
    <source>
        <dbReference type="ARBA" id="ARBA00022927"/>
    </source>
</evidence>
<keyword evidence="4" id="KW-0813">Transport</keyword>
<proteinExistence type="inferred from homology"/>
<dbReference type="Pfam" id="PF20662">
    <property type="entry name" value="COG4_C"/>
    <property type="match status" value="1"/>
</dbReference>
<evidence type="ECO:0000256" key="8">
    <source>
        <dbReference type="ARBA" id="ARBA00031340"/>
    </source>
</evidence>
<dbReference type="GO" id="GO:0015031">
    <property type="term" value="P:protein transport"/>
    <property type="evidence" value="ECO:0007669"/>
    <property type="project" value="UniProtKB-KW"/>
</dbReference>
<keyword evidence="12" id="KW-1185">Reference proteome</keyword>
<feature type="transmembrane region" description="Helical" evidence="9">
    <location>
        <begin position="6"/>
        <end position="23"/>
    </location>
</feature>
<dbReference type="EnsemblMetazoa" id="OVOC10978.1">
    <property type="protein sequence ID" value="OVOC10978.1"/>
    <property type="gene ID" value="WBGene00247787"/>
</dbReference>
<evidence type="ECO:0000256" key="9">
    <source>
        <dbReference type="SAM" id="Phobius"/>
    </source>
</evidence>
<dbReference type="PANTHER" id="PTHR24016:SF0">
    <property type="entry name" value="CONSERVED OLIGOMERIC GOLGI COMPLEX SUBUNIT 4"/>
    <property type="match status" value="1"/>
</dbReference>
<dbReference type="InterPro" id="IPR013167">
    <property type="entry name" value="COG4_M"/>
</dbReference>
<dbReference type="Pfam" id="PF08318">
    <property type="entry name" value="COG4_m"/>
    <property type="match status" value="1"/>
</dbReference>
<feature type="transmembrane region" description="Helical" evidence="9">
    <location>
        <begin position="55"/>
        <end position="74"/>
    </location>
</feature>
<reference evidence="11" key="2">
    <citation type="submission" date="2022-06" db="UniProtKB">
        <authorList>
            <consortium name="EnsemblMetazoa"/>
        </authorList>
    </citation>
    <scope>IDENTIFICATION</scope>
</reference>
<dbReference type="InterPro" id="IPR048684">
    <property type="entry name" value="COG4_C"/>
</dbReference>
<dbReference type="Gene3D" id="1.20.58.1970">
    <property type="match status" value="1"/>
</dbReference>
<keyword evidence="9" id="KW-0812">Transmembrane</keyword>
<dbReference type="PANTHER" id="PTHR24016">
    <property type="entry name" value="CONSERVED OLIGOMERIC GOLGI COMPLEX SUBUNIT 4"/>
    <property type="match status" value="1"/>
</dbReference>
<evidence type="ECO:0000256" key="2">
    <source>
        <dbReference type="ARBA" id="ARBA00009215"/>
    </source>
</evidence>
<dbReference type="SMART" id="SM00762">
    <property type="entry name" value="Cog4"/>
    <property type="match status" value="1"/>
</dbReference>
<evidence type="ECO:0000313" key="11">
    <source>
        <dbReference type="EnsemblMetazoa" id="OVOC10978.1"/>
    </source>
</evidence>
<dbReference type="GO" id="GO:0035262">
    <property type="term" value="P:gonad morphogenesis"/>
    <property type="evidence" value="ECO:0007669"/>
    <property type="project" value="EnsemblMetazoa"/>
</dbReference>
<comment type="similarity">
    <text evidence="2">Belongs to the COG4 family.</text>
</comment>
<keyword evidence="6" id="KW-0333">Golgi apparatus</keyword>
<accession>A0A8R1TK26</accession>
<evidence type="ECO:0000259" key="10">
    <source>
        <dbReference type="SMART" id="SM00762"/>
    </source>
</evidence>
<protein>
    <recommendedName>
        <fullName evidence="3">Conserved oligomeric Golgi complex subunit 4</fullName>
    </recommendedName>
    <alternativeName>
        <fullName evidence="8">Component of oligomeric Golgi complex 4</fullName>
    </alternativeName>
</protein>
<name>A0A8R1TK26_ONCVO</name>
<dbReference type="GO" id="GO:0000139">
    <property type="term" value="C:Golgi membrane"/>
    <property type="evidence" value="ECO:0007669"/>
    <property type="project" value="UniProtKB-SubCell"/>
</dbReference>
<evidence type="ECO:0000313" key="12">
    <source>
        <dbReference type="Proteomes" id="UP000024404"/>
    </source>
</evidence>